<feature type="compositionally biased region" description="Polar residues" evidence="2">
    <location>
        <begin position="158"/>
        <end position="172"/>
    </location>
</feature>
<gene>
    <name evidence="4" type="ORF">IFM89_001644</name>
</gene>
<dbReference type="EMBL" id="JADFTS010000006">
    <property type="protein sequence ID" value="KAF9599698.1"/>
    <property type="molecule type" value="Genomic_DNA"/>
</dbReference>
<evidence type="ECO:0000256" key="2">
    <source>
        <dbReference type="SAM" id="MobiDB-lite"/>
    </source>
</evidence>
<evidence type="ECO:0000256" key="1">
    <source>
        <dbReference type="ARBA" id="ARBA00009856"/>
    </source>
</evidence>
<feature type="domain" description="SRR1-like" evidence="3">
    <location>
        <begin position="17"/>
        <end position="79"/>
    </location>
</feature>
<dbReference type="OrthoDB" id="551431at2759"/>
<organism evidence="4 5">
    <name type="scientific">Coptis chinensis</name>
    <dbReference type="NCBI Taxonomy" id="261450"/>
    <lineage>
        <taxon>Eukaryota</taxon>
        <taxon>Viridiplantae</taxon>
        <taxon>Streptophyta</taxon>
        <taxon>Embryophyta</taxon>
        <taxon>Tracheophyta</taxon>
        <taxon>Spermatophyta</taxon>
        <taxon>Magnoliopsida</taxon>
        <taxon>Ranunculales</taxon>
        <taxon>Ranunculaceae</taxon>
        <taxon>Coptidoideae</taxon>
        <taxon>Coptis</taxon>
    </lineage>
</organism>
<keyword evidence="5" id="KW-1185">Reference proteome</keyword>
<protein>
    <recommendedName>
        <fullName evidence="3">SRR1-like domain-containing protein</fullName>
    </recommendedName>
</protein>
<evidence type="ECO:0000259" key="3">
    <source>
        <dbReference type="Pfam" id="PF07985"/>
    </source>
</evidence>
<dbReference type="InterPro" id="IPR040044">
    <property type="entry name" value="SRR1L"/>
</dbReference>
<sequence>METLEVLTYFLRILGSETKMQMVIYGIGSIESYDCPRLRLSFAILIKRKFDWIGDIEVFDLVLSTTETNALEALGYNVVLCSRHAPLMNRELLESLFEPTLASGDEMFNHKHPIPMTNPPNDDVAKVQNIESDGDEDNQIHGADYFPNVTICGDYDPYTSQDVPMDDTQYNPSHDILSDNEESPTYVQNTPADGPPNQRQVPTTSRAKSDVSSSQQKRKRDSIEPADPLVKSIGELVEMVKAETMGDKKLVDEGDAQVQELYVLGLLDDSLYLNSLEALSLHPSHNKKLLNLQENRLKIQFLKNITSRMT</sequence>
<dbReference type="GO" id="GO:0005737">
    <property type="term" value="C:cytoplasm"/>
    <property type="evidence" value="ECO:0007669"/>
    <property type="project" value="TreeGrafter"/>
</dbReference>
<comment type="caution">
    <text evidence="4">The sequence shown here is derived from an EMBL/GenBank/DDBJ whole genome shotgun (WGS) entry which is preliminary data.</text>
</comment>
<dbReference type="InterPro" id="IPR012942">
    <property type="entry name" value="SRR1-like"/>
</dbReference>
<name>A0A835HMN4_9MAGN</name>
<accession>A0A835HMN4</accession>
<feature type="region of interest" description="Disordered" evidence="2">
    <location>
        <begin position="157"/>
        <end position="227"/>
    </location>
</feature>
<evidence type="ECO:0000313" key="4">
    <source>
        <dbReference type="EMBL" id="KAF9599698.1"/>
    </source>
</evidence>
<dbReference type="AlphaFoldDB" id="A0A835HMN4"/>
<proteinExistence type="inferred from homology"/>
<reference evidence="4 5" key="1">
    <citation type="submission" date="2020-10" db="EMBL/GenBank/DDBJ databases">
        <title>The Coptis chinensis genome and diversification of protoberbering-type alkaloids.</title>
        <authorList>
            <person name="Wang B."/>
            <person name="Shu S."/>
            <person name="Song C."/>
            <person name="Liu Y."/>
        </authorList>
    </citation>
    <scope>NUCLEOTIDE SEQUENCE [LARGE SCALE GENOMIC DNA]</scope>
    <source>
        <strain evidence="4">HL-2020</strain>
        <tissue evidence="4">Leaf</tissue>
    </source>
</reference>
<evidence type="ECO:0000313" key="5">
    <source>
        <dbReference type="Proteomes" id="UP000631114"/>
    </source>
</evidence>
<comment type="similarity">
    <text evidence="1">Belongs to the SRR1 family.</text>
</comment>
<feature type="compositionally biased region" description="Polar residues" evidence="2">
    <location>
        <begin position="183"/>
        <end position="215"/>
    </location>
</feature>
<dbReference type="Pfam" id="PF07985">
    <property type="entry name" value="SRR1"/>
    <property type="match status" value="1"/>
</dbReference>
<dbReference type="PANTHER" id="PTHR28626:SF3">
    <property type="entry name" value="SRR1-LIKE PROTEIN"/>
    <property type="match status" value="1"/>
</dbReference>
<dbReference type="GO" id="GO:0005634">
    <property type="term" value="C:nucleus"/>
    <property type="evidence" value="ECO:0007669"/>
    <property type="project" value="TreeGrafter"/>
</dbReference>
<dbReference type="Proteomes" id="UP000631114">
    <property type="component" value="Unassembled WGS sequence"/>
</dbReference>
<dbReference type="PANTHER" id="PTHR28626">
    <property type="entry name" value="SRR1-LIKE PROTEIN"/>
    <property type="match status" value="1"/>
</dbReference>